<protein>
    <recommendedName>
        <fullName evidence="5">Choline/carnitine acyltransferase domain-containing protein</fullName>
    </recommendedName>
</protein>
<comment type="similarity">
    <text evidence="1">Belongs to the carnitine/choline acetyltransferase family.</text>
</comment>
<organism evidence="6 7">
    <name type="scientific">Ridgeia piscesae</name>
    <name type="common">Tubeworm</name>
    <dbReference type="NCBI Taxonomy" id="27915"/>
    <lineage>
        <taxon>Eukaryota</taxon>
        <taxon>Metazoa</taxon>
        <taxon>Spiralia</taxon>
        <taxon>Lophotrochozoa</taxon>
        <taxon>Annelida</taxon>
        <taxon>Polychaeta</taxon>
        <taxon>Sedentaria</taxon>
        <taxon>Canalipalpata</taxon>
        <taxon>Sabellida</taxon>
        <taxon>Siboglinidae</taxon>
        <taxon>Ridgeia</taxon>
    </lineage>
</organism>
<feature type="domain" description="Choline/carnitine acyltransferase" evidence="5">
    <location>
        <begin position="61"/>
        <end position="286"/>
    </location>
</feature>
<dbReference type="AlphaFoldDB" id="A0AAD9KP07"/>
<dbReference type="Gene3D" id="3.30.559.70">
    <property type="entry name" value="Choline/Carnitine o-acyltransferase, domain 2"/>
    <property type="match status" value="2"/>
</dbReference>
<dbReference type="InterPro" id="IPR039551">
    <property type="entry name" value="Cho/carn_acyl_trans"/>
</dbReference>
<dbReference type="GO" id="GO:0019254">
    <property type="term" value="P:carnitine metabolic process, CoA-linked"/>
    <property type="evidence" value="ECO:0007669"/>
    <property type="project" value="TreeGrafter"/>
</dbReference>
<evidence type="ECO:0000313" key="7">
    <source>
        <dbReference type="Proteomes" id="UP001209878"/>
    </source>
</evidence>
<feature type="domain" description="Choline/carnitine acyltransferase" evidence="5">
    <location>
        <begin position="451"/>
        <end position="731"/>
    </location>
</feature>
<evidence type="ECO:0000256" key="2">
    <source>
        <dbReference type="ARBA" id="ARBA00022679"/>
    </source>
</evidence>
<reference evidence="6" key="1">
    <citation type="journal article" date="2023" name="Mol. Biol. Evol.">
        <title>Third-Generation Sequencing Reveals the Adaptive Role of the Epigenome in Three Deep-Sea Polychaetes.</title>
        <authorList>
            <person name="Perez M."/>
            <person name="Aroh O."/>
            <person name="Sun Y."/>
            <person name="Lan Y."/>
            <person name="Juniper S.K."/>
            <person name="Young C.R."/>
            <person name="Angers B."/>
            <person name="Qian P.Y."/>
        </authorList>
    </citation>
    <scope>NUCLEOTIDE SEQUENCE</scope>
    <source>
        <strain evidence="6">R07B-5</strain>
    </source>
</reference>
<dbReference type="PANTHER" id="PTHR22589:SF103">
    <property type="entry name" value="CARNITINE O-ACETYL-TRANSFERASE, ISOFORM A-RELATED"/>
    <property type="match status" value="1"/>
</dbReference>
<comment type="caution">
    <text evidence="6">The sequence shown here is derived from an EMBL/GenBank/DDBJ whole genome shotgun (WGS) entry which is preliminary data.</text>
</comment>
<gene>
    <name evidence="6" type="ORF">NP493_772g02027</name>
</gene>
<sequence length="748" mass="82608">MWLRYSVNLAKTAGKPLQRWSARQNVTSTGDALILSRHVWSLKRSSPCEESSSEGDSLPHLPVPPLQQTLDKLMLSATPLIASSQLSASKQVVERFGECGGIGDKLQHLLEEKANKTVNWLEDWWLNVAYLDYRKCVPINVSPGVVLPEQSFTDQQQQLRFAAKLIAGLLDYKVLIDGHNVPQEYMGGQPLCMTQYYKILSSCRVPLPGRDAVRQFSSDDAKHIVVIHNNHFFSVDVYGKNGEQLSQDQLYQQLRSVVERSPTLAPPVGILTANERDTWAEVSKVLQAGCWGGHQGVGEDIRVLEGEHQGVEGDIRVLAGHQGVGEDIRVLAGHQGVGGTSGCWRNIRVLAEHQGVGEDIRVLRGASGYPTNGKTIAEIQKSIFVLNLDRAMPETKTGDERYSVMAAQMNHGGGSAHNSANRWFDKTLQEWTEVVVWSVCCRSGLRLWSGQFVVGVDGAVGITYEHCAAEGPPVIAIVDHTFTYCQSKVQDKKPAAGVQEPTQLPFKVTPEIDLAIKQAAGFIDKEISDIELIAFKFMPFGKEFIKSQKLSPDAFVQVNLQLAYYRLHGKPTATYESGSLRKYVHGRTDTIRSCSIDSHNYCLAMQDKNVSAADKIKALRSAVAAHSKYTREVTNGQGIDRHLLGLKLLASENKMATPELFQHPVYTDSGYWKLSTSQVPSKHDSLLCFGAVVNDGYGFCYNPMADHMNFSVSAWRSCSETSAARFEESITTALTDAQQLLLSNRSQG</sequence>
<dbReference type="Pfam" id="PF00755">
    <property type="entry name" value="Carn_acyltransf"/>
    <property type="match status" value="3"/>
</dbReference>
<dbReference type="SUPFAM" id="SSF52777">
    <property type="entry name" value="CoA-dependent acyltransferases"/>
    <property type="match status" value="3"/>
</dbReference>
<keyword evidence="3" id="KW-0012">Acyltransferase</keyword>
<proteinExistence type="inferred from homology"/>
<name>A0AAD9KP07_RIDPI</name>
<dbReference type="Proteomes" id="UP001209878">
    <property type="component" value="Unassembled WGS sequence"/>
</dbReference>
<dbReference type="InterPro" id="IPR042231">
    <property type="entry name" value="Cho/carn_acyl_trans_2"/>
</dbReference>
<dbReference type="PROSITE" id="PS00439">
    <property type="entry name" value="ACYLTRANSF_C_1"/>
    <property type="match status" value="1"/>
</dbReference>
<keyword evidence="7" id="KW-1185">Reference proteome</keyword>
<dbReference type="EMBL" id="JAODUO010000773">
    <property type="protein sequence ID" value="KAK2174837.1"/>
    <property type="molecule type" value="Genomic_DNA"/>
</dbReference>
<dbReference type="GO" id="GO:0004092">
    <property type="term" value="F:carnitine O-acetyltransferase activity"/>
    <property type="evidence" value="ECO:0007669"/>
    <property type="project" value="TreeGrafter"/>
</dbReference>
<evidence type="ECO:0000259" key="5">
    <source>
        <dbReference type="Pfam" id="PF00755"/>
    </source>
</evidence>
<keyword evidence="2" id="KW-0808">Transferase</keyword>
<dbReference type="InterPro" id="IPR023213">
    <property type="entry name" value="CAT-like_dom_sf"/>
</dbReference>
<dbReference type="GO" id="GO:0005777">
    <property type="term" value="C:peroxisome"/>
    <property type="evidence" value="ECO:0007669"/>
    <property type="project" value="TreeGrafter"/>
</dbReference>
<evidence type="ECO:0000256" key="3">
    <source>
        <dbReference type="ARBA" id="ARBA00023315"/>
    </source>
</evidence>
<dbReference type="PANTHER" id="PTHR22589">
    <property type="entry name" value="CARNITINE O-ACYLTRANSFERASE"/>
    <property type="match status" value="1"/>
</dbReference>
<feature type="domain" description="Choline/carnitine acyltransferase" evidence="5">
    <location>
        <begin position="370"/>
        <end position="429"/>
    </location>
</feature>
<dbReference type="InterPro" id="IPR000542">
    <property type="entry name" value="Carn_acyl_trans"/>
</dbReference>
<evidence type="ECO:0000256" key="1">
    <source>
        <dbReference type="ARBA" id="ARBA00005232"/>
    </source>
</evidence>
<feature type="active site" description="Proton acceptor" evidence="4">
    <location>
        <position position="466"/>
    </location>
</feature>
<evidence type="ECO:0000313" key="6">
    <source>
        <dbReference type="EMBL" id="KAK2174837.1"/>
    </source>
</evidence>
<dbReference type="Gene3D" id="3.30.559.10">
    <property type="entry name" value="Chloramphenicol acetyltransferase-like domain"/>
    <property type="match status" value="2"/>
</dbReference>
<accession>A0AAD9KP07</accession>
<evidence type="ECO:0000256" key="4">
    <source>
        <dbReference type="PIRSR" id="PIRSR600542-1"/>
    </source>
</evidence>